<proteinExistence type="predicted"/>
<evidence type="ECO:0000313" key="1">
    <source>
        <dbReference type="EMBL" id="MBX43947.1"/>
    </source>
</evidence>
<dbReference type="AlphaFoldDB" id="A0A2P2NN69"/>
<name>A0A2P2NN69_RHIMU</name>
<reference evidence="1" key="1">
    <citation type="submission" date="2018-02" db="EMBL/GenBank/DDBJ databases">
        <title>Rhizophora mucronata_Transcriptome.</title>
        <authorList>
            <person name="Meera S.P."/>
            <person name="Sreeshan A."/>
            <person name="Augustine A."/>
        </authorList>
    </citation>
    <scope>NUCLEOTIDE SEQUENCE</scope>
    <source>
        <tissue evidence="1">Leaf</tissue>
    </source>
</reference>
<protein>
    <submittedName>
        <fullName evidence="1">Uncharacterized protein</fullName>
    </submittedName>
</protein>
<dbReference type="EMBL" id="GGEC01063463">
    <property type="protein sequence ID" value="MBX43947.1"/>
    <property type="molecule type" value="Transcribed_RNA"/>
</dbReference>
<accession>A0A2P2NN69</accession>
<sequence length="27" mass="2900">MLAYLFSRANLSSPDMFDAVVSCSFGA</sequence>
<organism evidence="1">
    <name type="scientific">Rhizophora mucronata</name>
    <name type="common">Asiatic mangrove</name>
    <dbReference type="NCBI Taxonomy" id="61149"/>
    <lineage>
        <taxon>Eukaryota</taxon>
        <taxon>Viridiplantae</taxon>
        <taxon>Streptophyta</taxon>
        <taxon>Embryophyta</taxon>
        <taxon>Tracheophyta</taxon>
        <taxon>Spermatophyta</taxon>
        <taxon>Magnoliopsida</taxon>
        <taxon>eudicotyledons</taxon>
        <taxon>Gunneridae</taxon>
        <taxon>Pentapetalae</taxon>
        <taxon>rosids</taxon>
        <taxon>fabids</taxon>
        <taxon>Malpighiales</taxon>
        <taxon>Rhizophoraceae</taxon>
        <taxon>Rhizophora</taxon>
    </lineage>
</organism>